<feature type="transmembrane region" description="Helical" evidence="1">
    <location>
        <begin position="276"/>
        <end position="294"/>
    </location>
</feature>
<feature type="transmembrane region" description="Helical" evidence="1">
    <location>
        <begin position="440"/>
        <end position="462"/>
    </location>
</feature>
<evidence type="ECO:0000313" key="3">
    <source>
        <dbReference type="Proteomes" id="UP000285768"/>
    </source>
</evidence>
<evidence type="ECO:0000313" key="2">
    <source>
        <dbReference type="EMBL" id="QAB16809.1"/>
    </source>
</evidence>
<dbReference type="InterPro" id="IPR046671">
    <property type="entry name" value="DUF6541"/>
</dbReference>
<keyword evidence="1" id="KW-0812">Transmembrane</keyword>
<feature type="transmembrane region" description="Helical" evidence="1">
    <location>
        <begin position="399"/>
        <end position="420"/>
    </location>
</feature>
<feature type="transmembrane region" description="Helical" evidence="1">
    <location>
        <begin position="300"/>
        <end position="319"/>
    </location>
</feature>
<dbReference type="Proteomes" id="UP000285768">
    <property type="component" value="Chromosome"/>
</dbReference>
<keyword evidence="3" id="KW-1185">Reference proteome</keyword>
<feature type="transmembrane region" description="Helical" evidence="1">
    <location>
        <begin position="224"/>
        <end position="243"/>
    </location>
</feature>
<protein>
    <recommendedName>
        <fullName evidence="4">ATP synthase F0, A subunit</fullName>
    </recommendedName>
</protein>
<name>A0ABX5QCX8_9MICO</name>
<dbReference type="EMBL" id="CP035037">
    <property type="protein sequence ID" value="QAB16809.1"/>
    <property type="molecule type" value="Genomic_DNA"/>
</dbReference>
<evidence type="ECO:0008006" key="4">
    <source>
        <dbReference type="Google" id="ProtNLM"/>
    </source>
</evidence>
<evidence type="ECO:0000256" key="1">
    <source>
        <dbReference type="SAM" id="Phobius"/>
    </source>
</evidence>
<feature type="transmembrane region" description="Helical" evidence="1">
    <location>
        <begin position="6"/>
        <end position="29"/>
    </location>
</feature>
<proteinExistence type="predicted"/>
<feature type="transmembrane region" description="Helical" evidence="1">
    <location>
        <begin position="331"/>
        <end position="348"/>
    </location>
</feature>
<feature type="transmembrane region" description="Helical" evidence="1">
    <location>
        <begin position="36"/>
        <end position="58"/>
    </location>
</feature>
<reference evidence="2 3" key="1">
    <citation type="submission" date="2019-01" db="EMBL/GenBank/DDBJ databases">
        <title>Leucobacter muris sp. nov. isolated from the nose of a laboratory mouse.</title>
        <authorList>
            <person name="Benga L."/>
            <person name="Sproeer C."/>
            <person name="Schumann P."/>
            <person name="Verbarg S."/>
            <person name="Bunk B."/>
            <person name="Engelhardt E."/>
            <person name="Benten P.M."/>
            <person name="Sager M."/>
        </authorList>
    </citation>
    <scope>NUCLEOTIDE SEQUENCE [LARGE SCALE GENOMIC DNA]</scope>
    <source>
        <strain evidence="2 3">DSM 101948</strain>
    </source>
</reference>
<sequence length="663" mass="70315">MLSWLGAIPLMLASVVVLYLPGLATGYFLGLRRLWCWAFAPVFSIGAYAVLAIAMPWAGLPWTLGTAAIGAAVFSALIVLIGRLVLRARFSDPEERTTRWGWGGAGSLAFAGAGLLFIGCVGIGDPNAVSQSWDSVFHHGALRYALDTANVSPFHLPSYSNPADTGSYYPGAWHAAVSLVALIGGSDIPLAINSFNMVVVALVWPASIMLLTRQLVRTTPTSSIAVGVLAAAFPAFPLNTLAYGILYPFFLGMAVLPAAVAAALQFVGLIRGERIAPLRLLGALALFGAGTVALSHPSAFTSLLVLCAVIAVVAFVANWRSATVAQRARRGALLILFLLVGYNIFIRFRTSWWWPAQTSLPEAVLQAFTSSILGAGLPLAMAALVVIGIVFAVMRRDRWGLAAALMWIVSAALYIITAGASDQSLRLIVNAWFADVPRLGAQLVVTVIPLAVFAVDSLSGVLTRSRLGRAGSGIITAVCLGSVLLTTGYPAFVPLLRLVHDGQSAAYIDAMPPDERRLLGGRAEEGRVPVNNVLSDDERALIARLPEHVPDGAVIAGSPWTGTSYAYALAGYPVLLSYQKSVPDEDAELILYSFAFEPDSPQVCDALQRTGVRFVLDFGTREVESGRHEYPGIENLDGNPAAELVDQQGEAKLFRITSCGLGG</sequence>
<dbReference type="RefSeq" id="WP_128386137.1">
    <property type="nucleotide sequence ID" value="NZ_CP035037.1"/>
</dbReference>
<keyword evidence="1" id="KW-1133">Transmembrane helix</keyword>
<gene>
    <name evidence="2" type="ORF">Leucomu_01660</name>
</gene>
<dbReference type="Pfam" id="PF20176">
    <property type="entry name" value="DUF6541"/>
    <property type="match status" value="1"/>
</dbReference>
<feature type="transmembrane region" description="Helical" evidence="1">
    <location>
        <begin position="190"/>
        <end position="212"/>
    </location>
</feature>
<organism evidence="2 3">
    <name type="scientific">Leucobacter muris</name>
    <dbReference type="NCBI Taxonomy" id="1935379"/>
    <lineage>
        <taxon>Bacteria</taxon>
        <taxon>Bacillati</taxon>
        <taxon>Actinomycetota</taxon>
        <taxon>Actinomycetes</taxon>
        <taxon>Micrococcales</taxon>
        <taxon>Microbacteriaceae</taxon>
        <taxon>Leucobacter</taxon>
    </lineage>
</organism>
<feature type="transmembrane region" description="Helical" evidence="1">
    <location>
        <begin position="107"/>
        <end position="124"/>
    </location>
</feature>
<keyword evidence="1" id="KW-0472">Membrane</keyword>
<feature type="transmembrane region" description="Helical" evidence="1">
    <location>
        <begin position="249"/>
        <end position="269"/>
    </location>
</feature>
<feature type="transmembrane region" description="Helical" evidence="1">
    <location>
        <begin position="368"/>
        <end position="392"/>
    </location>
</feature>
<feature type="transmembrane region" description="Helical" evidence="1">
    <location>
        <begin position="64"/>
        <end position="86"/>
    </location>
</feature>
<accession>A0ABX5QCX8</accession>
<feature type="transmembrane region" description="Helical" evidence="1">
    <location>
        <begin position="474"/>
        <end position="492"/>
    </location>
</feature>